<keyword evidence="1 3" id="KW-0929">Antimicrobial</keyword>
<dbReference type="InterPro" id="IPR052619">
    <property type="entry name" value="Phage_lysozyme-like"/>
</dbReference>
<comment type="similarity">
    <text evidence="3">Belongs to the glycosyl hydrolase 24 family.</text>
</comment>
<dbReference type="PANTHER" id="PTHR37406:SF1">
    <property type="entry name" value="T4-TYPE LYSOZYME 1-RELATED"/>
    <property type="match status" value="1"/>
</dbReference>
<organism evidence="4 5">
    <name type="scientific">Acidiferrobacter thiooxydans</name>
    <dbReference type="NCBI Taxonomy" id="163359"/>
    <lineage>
        <taxon>Bacteria</taxon>
        <taxon>Pseudomonadati</taxon>
        <taxon>Pseudomonadota</taxon>
        <taxon>Gammaproteobacteria</taxon>
        <taxon>Acidiferrobacterales</taxon>
        <taxon>Acidiferrobacteraceae</taxon>
        <taxon>Acidiferrobacter</taxon>
    </lineage>
</organism>
<dbReference type="GO" id="GO:0031640">
    <property type="term" value="P:killing of cells of another organism"/>
    <property type="evidence" value="ECO:0007669"/>
    <property type="project" value="UniProtKB-KW"/>
</dbReference>
<name>A0A1C2FYJ6_9GAMM</name>
<comment type="catalytic activity">
    <reaction evidence="3">
        <text>Hydrolysis of (1-&gt;4)-beta-linkages between N-acetylmuramic acid and N-acetyl-D-glucosamine residues in a peptidoglycan and between N-acetyl-D-glucosamine residues in chitodextrins.</text>
        <dbReference type="EC" id="3.2.1.17"/>
    </reaction>
</comment>
<dbReference type="GO" id="GO:0016998">
    <property type="term" value="P:cell wall macromolecule catabolic process"/>
    <property type="evidence" value="ECO:0007669"/>
    <property type="project" value="InterPro"/>
</dbReference>
<dbReference type="GO" id="GO:0009253">
    <property type="term" value="P:peptidoglycan catabolic process"/>
    <property type="evidence" value="ECO:0007669"/>
    <property type="project" value="InterPro"/>
</dbReference>
<dbReference type="RefSeq" id="WP_065971870.1">
    <property type="nucleotide sequence ID" value="NZ_CP080624.1"/>
</dbReference>
<dbReference type="GO" id="GO:0042742">
    <property type="term" value="P:defense response to bacterium"/>
    <property type="evidence" value="ECO:0007669"/>
    <property type="project" value="UniProtKB-KW"/>
</dbReference>
<dbReference type="InterPro" id="IPR023347">
    <property type="entry name" value="Lysozyme_dom_sf"/>
</dbReference>
<evidence type="ECO:0000256" key="3">
    <source>
        <dbReference type="RuleBase" id="RU003788"/>
    </source>
</evidence>
<protein>
    <recommendedName>
        <fullName evidence="3">Lysozyme</fullName>
        <ecNumber evidence="3">3.2.1.17</ecNumber>
    </recommendedName>
</protein>
<dbReference type="STRING" id="163359.A9R16_03105"/>
<dbReference type="OrthoDB" id="9091992at2"/>
<reference evidence="4 5" key="1">
    <citation type="submission" date="2018-02" db="EMBL/GenBank/DDBJ databases">
        <title>Insights into the biology of acidophilic members of the Acidiferrobacteraceae family derived from comparative genomic analyses.</title>
        <authorList>
            <person name="Issotta F."/>
            <person name="Thyssen C."/>
            <person name="Mena C."/>
            <person name="Moya A."/>
            <person name="Bellenberg S."/>
            <person name="Sproer C."/>
            <person name="Covarrubias P.C."/>
            <person name="Sand W."/>
            <person name="Quatrini R."/>
            <person name="Vera M."/>
        </authorList>
    </citation>
    <scope>NUCLEOTIDE SEQUENCE [LARGE SCALE GENOMIC DNA]</scope>
    <source>
        <strain evidence="5">m-1</strain>
    </source>
</reference>
<proteinExistence type="inferred from homology"/>
<evidence type="ECO:0000256" key="2">
    <source>
        <dbReference type="ARBA" id="ARBA00022638"/>
    </source>
</evidence>
<accession>A0A1C2FYJ6</accession>
<sequence length="153" mass="17311">MTDSDVPEELIAQLQQDEGLRLTAYQDVFGHWTIGYGHTPSRPGMIWTHDQALAMLRADCAAALRDVDRVLPWARRLGPVRHAVFVNMAFNMGIGRLNGFHRALAAARRGDHEACAHQMLDSLWAQQVGDRAHRLARQMRTNEWVLAQPLPRP</sequence>
<evidence type="ECO:0000313" key="4">
    <source>
        <dbReference type="EMBL" id="RCN59358.1"/>
    </source>
</evidence>
<dbReference type="EC" id="3.2.1.17" evidence="3"/>
<dbReference type="PANTHER" id="PTHR37406">
    <property type="entry name" value="T4-TYPE LYSOZYME 1-RELATED"/>
    <property type="match status" value="1"/>
</dbReference>
<dbReference type="Pfam" id="PF00959">
    <property type="entry name" value="Phage_lysozyme"/>
    <property type="match status" value="1"/>
</dbReference>
<evidence type="ECO:0000256" key="1">
    <source>
        <dbReference type="ARBA" id="ARBA00022529"/>
    </source>
</evidence>
<evidence type="ECO:0000313" key="5">
    <source>
        <dbReference type="Proteomes" id="UP000253250"/>
    </source>
</evidence>
<dbReference type="Gene3D" id="1.10.530.40">
    <property type="match status" value="1"/>
</dbReference>
<dbReference type="AlphaFoldDB" id="A0A1C2FYJ6"/>
<keyword evidence="3" id="KW-0326">Glycosidase</keyword>
<dbReference type="SUPFAM" id="SSF53955">
    <property type="entry name" value="Lysozyme-like"/>
    <property type="match status" value="1"/>
</dbReference>
<gene>
    <name evidence="4" type="ORF">C4900_06575</name>
</gene>
<dbReference type="InterPro" id="IPR023346">
    <property type="entry name" value="Lysozyme-like_dom_sf"/>
</dbReference>
<dbReference type="InterPro" id="IPR002196">
    <property type="entry name" value="Glyco_hydro_24"/>
</dbReference>
<comment type="caution">
    <text evidence="4">The sequence shown here is derived from an EMBL/GenBank/DDBJ whole genome shotgun (WGS) entry which is preliminary data.</text>
</comment>
<keyword evidence="2 3" id="KW-0081">Bacteriolytic enzyme</keyword>
<keyword evidence="5" id="KW-1185">Reference proteome</keyword>
<dbReference type="GO" id="GO:0003796">
    <property type="term" value="F:lysozyme activity"/>
    <property type="evidence" value="ECO:0007669"/>
    <property type="project" value="UniProtKB-EC"/>
</dbReference>
<dbReference type="EMBL" id="PSYR01000001">
    <property type="protein sequence ID" value="RCN59358.1"/>
    <property type="molecule type" value="Genomic_DNA"/>
</dbReference>
<keyword evidence="3" id="KW-0378">Hydrolase</keyword>
<dbReference type="Proteomes" id="UP000253250">
    <property type="component" value="Unassembled WGS sequence"/>
</dbReference>